<evidence type="ECO:0000313" key="2">
    <source>
        <dbReference type="Proteomes" id="UP000821866"/>
    </source>
</evidence>
<evidence type="ECO:0000313" key="1">
    <source>
        <dbReference type="EMBL" id="KAH8036188.1"/>
    </source>
</evidence>
<comment type="caution">
    <text evidence="1">The sequence shown here is derived from an EMBL/GenBank/DDBJ whole genome shotgun (WGS) entry which is preliminary data.</text>
</comment>
<keyword evidence="2" id="KW-1185">Reference proteome</keyword>
<dbReference type="Proteomes" id="UP000821866">
    <property type="component" value="Chromosome 11"/>
</dbReference>
<reference evidence="1" key="2">
    <citation type="submission" date="2021-09" db="EMBL/GenBank/DDBJ databases">
        <authorList>
            <person name="Jia N."/>
            <person name="Wang J."/>
            <person name="Shi W."/>
            <person name="Du L."/>
            <person name="Sun Y."/>
            <person name="Zhan W."/>
            <person name="Jiang J."/>
            <person name="Wang Q."/>
            <person name="Zhang B."/>
            <person name="Ji P."/>
            <person name="Sakyi L.B."/>
            <person name="Cui X."/>
            <person name="Yuan T."/>
            <person name="Jiang B."/>
            <person name="Yang W."/>
            <person name="Lam T.T.-Y."/>
            <person name="Chang Q."/>
            <person name="Ding S."/>
            <person name="Wang X."/>
            <person name="Zhu J."/>
            <person name="Ruan X."/>
            <person name="Zhao L."/>
            <person name="Wei J."/>
            <person name="Que T."/>
            <person name="Du C."/>
            <person name="Cheng J."/>
            <person name="Dai P."/>
            <person name="Han X."/>
            <person name="Huang E."/>
            <person name="Gao Y."/>
            <person name="Liu J."/>
            <person name="Shao H."/>
            <person name="Ye R."/>
            <person name="Li L."/>
            <person name="Wei W."/>
            <person name="Wang X."/>
            <person name="Wang C."/>
            <person name="Huo Q."/>
            <person name="Li W."/>
            <person name="Guo W."/>
            <person name="Chen H."/>
            <person name="Chen S."/>
            <person name="Zhou L."/>
            <person name="Zhou L."/>
            <person name="Ni X."/>
            <person name="Tian J."/>
            <person name="Zhou Y."/>
            <person name="Sheng Y."/>
            <person name="Liu T."/>
            <person name="Pan Y."/>
            <person name="Xia L."/>
            <person name="Li J."/>
            <person name="Zhao F."/>
            <person name="Cao W."/>
        </authorList>
    </citation>
    <scope>NUCLEOTIDE SEQUENCE</scope>
    <source>
        <strain evidence="1">Rmic-2018</strain>
        <tissue evidence="1">Larvae</tissue>
    </source>
</reference>
<accession>A0A9J6EPZ7</accession>
<name>A0A9J6EPZ7_RHIMP</name>
<dbReference type="EMBL" id="JABSTU010000003">
    <property type="protein sequence ID" value="KAH8036188.1"/>
    <property type="molecule type" value="Genomic_DNA"/>
</dbReference>
<proteinExistence type="predicted"/>
<organism evidence="1 2">
    <name type="scientific">Rhipicephalus microplus</name>
    <name type="common">Cattle tick</name>
    <name type="synonym">Boophilus microplus</name>
    <dbReference type="NCBI Taxonomy" id="6941"/>
    <lineage>
        <taxon>Eukaryota</taxon>
        <taxon>Metazoa</taxon>
        <taxon>Ecdysozoa</taxon>
        <taxon>Arthropoda</taxon>
        <taxon>Chelicerata</taxon>
        <taxon>Arachnida</taxon>
        <taxon>Acari</taxon>
        <taxon>Parasitiformes</taxon>
        <taxon>Ixodida</taxon>
        <taxon>Ixodoidea</taxon>
        <taxon>Ixodidae</taxon>
        <taxon>Rhipicephalinae</taxon>
        <taxon>Rhipicephalus</taxon>
        <taxon>Boophilus</taxon>
    </lineage>
</organism>
<gene>
    <name evidence="1" type="ORF">HPB51_019593</name>
</gene>
<dbReference type="AlphaFoldDB" id="A0A9J6EPZ7"/>
<protein>
    <submittedName>
        <fullName evidence="1">Uncharacterized protein</fullName>
    </submittedName>
</protein>
<sequence>MVKKSLPKPPLDVAGSQRIVVVTQAKDRLPLRRCNSSGNMGQQSAANRAAHLKGSLLPASCLIDPRTISELSFARVVAWTYDVSAVNTRFSTHSRSPHAFRRRLPKKIPSARTWCRTFSW</sequence>
<reference evidence="1" key="1">
    <citation type="journal article" date="2020" name="Cell">
        <title>Large-Scale Comparative Analyses of Tick Genomes Elucidate Their Genetic Diversity and Vector Capacities.</title>
        <authorList>
            <consortium name="Tick Genome and Microbiome Consortium (TIGMIC)"/>
            <person name="Jia N."/>
            <person name="Wang J."/>
            <person name="Shi W."/>
            <person name="Du L."/>
            <person name="Sun Y."/>
            <person name="Zhan W."/>
            <person name="Jiang J.F."/>
            <person name="Wang Q."/>
            <person name="Zhang B."/>
            <person name="Ji P."/>
            <person name="Bell-Sakyi L."/>
            <person name="Cui X.M."/>
            <person name="Yuan T.T."/>
            <person name="Jiang B.G."/>
            <person name="Yang W.F."/>
            <person name="Lam T.T."/>
            <person name="Chang Q.C."/>
            <person name="Ding S.J."/>
            <person name="Wang X.J."/>
            <person name="Zhu J.G."/>
            <person name="Ruan X.D."/>
            <person name="Zhao L."/>
            <person name="Wei J.T."/>
            <person name="Ye R.Z."/>
            <person name="Que T.C."/>
            <person name="Du C.H."/>
            <person name="Zhou Y.H."/>
            <person name="Cheng J.X."/>
            <person name="Dai P.F."/>
            <person name="Guo W.B."/>
            <person name="Han X.H."/>
            <person name="Huang E.J."/>
            <person name="Li L.F."/>
            <person name="Wei W."/>
            <person name="Gao Y.C."/>
            <person name="Liu J.Z."/>
            <person name="Shao H.Z."/>
            <person name="Wang X."/>
            <person name="Wang C.C."/>
            <person name="Yang T.C."/>
            <person name="Huo Q.B."/>
            <person name="Li W."/>
            <person name="Chen H.Y."/>
            <person name="Chen S.E."/>
            <person name="Zhou L.G."/>
            <person name="Ni X.B."/>
            <person name="Tian J.H."/>
            <person name="Sheng Y."/>
            <person name="Liu T."/>
            <person name="Pan Y.S."/>
            <person name="Xia L.Y."/>
            <person name="Li J."/>
            <person name="Zhao F."/>
            <person name="Cao W.C."/>
        </authorList>
    </citation>
    <scope>NUCLEOTIDE SEQUENCE</scope>
    <source>
        <strain evidence="1">Rmic-2018</strain>
    </source>
</reference>